<dbReference type="InterPro" id="IPR002404">
    <property type="entry name" value="IRS_PTB"/>
</dbReference>
<proteinExistence type="predicted"/>
<dbReference type="GO" id="GO:0007169">
    <property type="term" value="P:cell surface receptor protein tyrosine kinase signaling pathway"/>
    <property type="evidence" value="ECO:0007669"/>
    <property type="project" value="TreeGrafter"/>
</dbReference>
<feature type="domain" description="PH" evidence="1">
    <location>
        <begin position="15"/>
        <end position="131"/>
    </location>
</feature>
<dbReference type="OrthoDB" id="6279276at2759"/>
<evidence type="ECO:0000259" key="1">
    <source>
        <dbReference type="PROSITE" id="PS50003"/>
    </source>
</evidence>
<dbReference type="Pfam" id="PF00169">
    <property type="entry name" value="PH"/>
    <property type="match status" value="1"/>
</dbReference>
<dbReference type="AlphaFoldDB" id="A0A7R9GIK2"/>
<dbReference type="InterPro" id="IPR001849">
    <property type="entry name" value="PH_domain"/>
</dbReference>
<evidence type="ECO:0000313" key="3">
    <source>
        <dbReference type="Proteomes" id="UP000678499"/>
    </source>
</evidence>
<gene>
    <name evidence="2" type="ORF">NMOB1V02_LOCUS10021</name>
</gene>
<reference evidence="2" key="1">
    <citation type="submission" date="2020-11" db="EMBL/GenBank/DDBJ databases">
        <authorList>
            <person name="Tran Van P."/>
        </authorList>
    </citation>
    <scope>NUCLEOTIDE SEQUENCE</scope>
</reference>
<dbReference type="PANTHER" id="PTHR21258:SF61">
    <property type="entry name" value="PROTEIN CHICO"/>
    <property type="match status" value="1"/>
</dbReference>
<sequence length="316" mass="35294">MGATSRYPADDTFCDVIKSGHVKIKSRKLGMWQRRWIVLRRATSEGSTRIDKYPDRFQHKDAATSTPDKRLNILPKSTLELKDVSRVSRLPLEFCPAGFCVEFKDGNSRTIACDTEKEADEWIDHIIRLCLTPTQTGMRNNRLFASIPAQFDEVFNVYLIPSHKTVISGEVLLQVAPDRIYLWDIDAPQLKLLEWPILSIQRFGRDSKHFSIDVGGRFPSPTPRATGSSSSPPPSDAFKPTVRALIPGEVYDEAELLMLLDDDSGIDITTPCNIIVSLKPVGLWIASGWSNGAQWSSVFSRYQAVTGSEVSECGTC</sequence>
<name>A0A7R9GIK2_9CRUS</name>
<dbReference type="SMART" id="SM01244">
    <property type="entry name" value="IRS"/>
    <property type="match status" value="1"/>
</dbReference>
<dbReference type="SMART" id="SM00233">
    <property type="entry name" value="PH"/>
    <property type="match status" value="1"/>
</dbReference>
<dbReference type="SUPFAM" id="SSF50729">
    <property type="entry name" value="PH domain-like"/>
    <property type="match status" value="2"/>
</dbReference>
<dbReference type="Gene3D" id="2.30.29.30">
    <property type="entry name" value="Pleckstrin-homology domain (PH domain)/Phosphotyrosine-binding domain (PTB)"/>
    <property type="match status" value="2"/>
</dbReference>
<accession>A0A7R9GIK2</accession>
<keyword evidence="3" id="KW-1185">Reference proteome</keyword>
<dbReference type="Pfam" id="PF02174">
    <property type="entry name" value="IRS"/>
    <property type="match status" value="1"/>
</dbReference>
<evidence type="ECO:0000313" key="2">
    <source>
        <dbReference type="EMBL" id="CAD7282396.1"/>
    </source>
</evidence>
<dbReference type="EMBL" id="OA885831">
    <property type="protein sequence ID" value="CAD7282396.1"/>
    <property type="molecule type" value="Genomic_DNA"/>
</dbReference>
<dbReference type="Proteomes" id="UP000678499">
    <property type="component" value="Unassembled WGS sequence"/>
</dbReference>
<dbReference type="EMBL" id="CAJPEX010003794">
    <property type="protein sequence ID" value="CAG0922548.1"/>
    <property type="molecule type" value="Genomic_DNA"/>
</dbReference>
<dbReference type="InterPro" id="IPR011993">
    <property type="entry name" value="PH-like_dom_sf"/>
</dbReference>
<dbReference type="InterPro" id="IPR050996">
    <property type="entry name" value="Docking_Protein_DOK"/>
</dbReference>
<protein>
    <recommendedName>
        <fullName evidence="1">PH domain-containing protein</fullName>
    </recommendedName>
</protein>
<organism evidence="2">
    <name type="scientific">Notodromas monacha</name>
    <dbReference type="NCBI Taxonomy" id="399045"/>
    <lineage>
        <taxon>Eukaryota</taxon>
        <taxon>Metazoa</taxon>
        <taxon>Ecdysozoa</taxon>
        <taxon>Arthropoda</taxon>
        <taxon>Crustacea</taxon>
        <taxon>Oligostraca</taxon>
        <taxon>Ostracoda</taxon>
        <taxon>Podocopa</taxon>
        <taxon>Podocopida</taxon>
        <taxon>Cypridocopina</taxon>
        <taxon>Cypridoidea</taxon>
        <taxon>Cyprididae</taxon>
        <taxon>Notodromas</taxon>
    </lineage>
</organism>
<dbReference type="PANTHER" id="PTHR21258">
    <property type="entry name" value="DOCKING PROTEIN RELATED"/>
    <property type="match status" value="1"/>
</dbReference>
<dbReference type="PROSITE" id="PS50003">
    <property type="entry name" value="PH_DOMAIN"/>
    <property type="match status" value="1"/>
</dbReference>
<dbReference type="GO" id="GO:0005737">
    <property type="term" value="C:cytoplasm"/>
    <property type="evidence" value="ECO:0007669"/>
    <property type="project" value="TreeGrafter"/>
</dbReference>